<keyword evidence="10 18" id="KW-0269">Exonuclease</keyword>
<reference evidence="20 21" key="1">
    <citation type="journal article" date="2018" name="Microbiome">
        <title>Fine metagenomic profile of the Mediterranean stratified and mixed water columns revealed by assembly and recruitment.</title>
        <authorList>
            <person name="Haro-Moreno J.M."/>
            <person name="Lopez-Perez M."/>
            <person name="De La Torre J.R."/>
            <person name="Picazo A."/>
            <person name="Camacho A."/>
            <person name="Rodriguez-Valera F."/>
        </authorList>
    </citation>
    <scope>NUCLEOTIDE SEQUENCE [LARGE SCALE GENOMIC DNA]</scope>
    <source>
        <strain evidence="20">MED-G83</strain>
    </source>
</reference>
<sequence>MVSARIVTFDTETTGLDYKSGDRVIEIGLVEIIGREKSKKTFQTYLNPEGKEISEGAKAITNISDSDLVNAPKFAEVVDDFIDFIKGAEVVIHNAEFDVGFINNELKIIGHSIKDIRDICTVFDTLIHARKVYPGQKNSLDALSNRLDVIGYDRQFHGALLDAQILADVYLNLTGGQVKLELSSEHKEVENNISTDTDIKFNVKKFTAKGEDLSSHQKILLAMSEKSGEKINW</sequence>
<protein>
    <recommendedName>
        <fullName evidence="3 18">DNA polymerase III subunit epsilon</fullName>
        <ecNumber evidence="2 18">2.7.7.7</ecNumber>
    </recommendedName>
</protein>
<evidence type="ECO:0000256" key="5">
    <source>
        <dbReference type="ARBA" id="ARBA00022695"/>
    </source>
</evidence>
<keyword evidence="8 17" id="KW-0479">Metal-binding</keyword>
<dbReference type="GO" id="GO:0045004">
    <property type="term" value="P:DNA replication proofreading"/>
    <property type="evidence" value="ECO:0007669"/>
    <property type="project" value="TreeGrafter"/>
</dbReference>
<name>A0A368BM78_9GAMM</name>
<dbReference type="InterPro" id="IPR006309">
    <property type="entry name" value="DnaQ_proteo"/>
</dbReference>
<feature type="binding site" evidence="16">
    <location>
        <position position="12"/>
    </location>
    <ligand>
        <name>substrate</name>
    </ligand>
</feature>
<evidence type="ECO:0000256" key="6">
    <source>
        <dbReference type="ARBA" id="ARBA00022705"/>
    </source>
</evidence>
<dbReference type="GO" id="GO:0008408">
    <property type="term" value="F:3'-5' exonuclease activity"/>
    <property type="evidence" value="ECO:0007669"/>
    <property type="project" value="TreeGrafter"/>
</dbReference>
<dbReference type="AlphaFoldDB" id="A0A368BM78"/>
<evidence type="ECO:0000256" key="12">
    <source>
        <dbReference type="ARBA" id="ARBA00022932"/>
    </source>
</evidence>
<dbReference type="InterPro" id="IPR013520">
    <property type="entry name" value="Ribonucl_H"/>
</dbReference>
<evidence type="ECO:0000256" key="8">
    <source>
        <dbReference type="ARBA" id="ARBA00022723"/>
    </source>
</evidence>
<dbReference type="SUPFAM" id="SSF53098">
    <property type="entry name" value="Ribonuclease H-like"/>
    <property type="match status" value="1"/>
</dbReference>
<accession>A0A368BM78</accession>
<dbReference type="NCBIfam" id="NF004316">
    <property type="entry name" value="PRK05711.1"/>
    <property type="match status" value="1"/>
</dbReference>
<keyword evidence="4 18" id="KW-0808">Transferase</keyword>
<evidence type="ECO:0000256" key="11">
    <source>
        <dbReference type="ARBA" id="ARBA00022842"/>
    </source>
</evidence>
<keyword evidence="13 17" id="KW-0464">Manganese</keyword>
<dbReference type="Gene3D" id="3.30.420.10">
    <property type="entry name" value="Ribonuclease H-like superfamily/Ribonuclease H"/>
    <property type="match status" value="1"/>
</dbReference>
<comment type="cofactor">
    <cofactor evidence="1 18">
        <name>Mn(2+)</name>
        <dbReference type="ChEBI" id="CHEBI:29035"/>
    </cofactor>
</comment>
<proteinExistence type="predicted"/>
<feature type="binding site" evidence="17">
    <location>
        <position position="10"/>
    </location>
    <ligand>
        <name>a divalent metal cation</name>
        <dbReference type="ChEBI" id="CHEBI:60240"/>
        <label>1</label>
        <note>catalytic</note>
    </ligand>
</feature>
<evidence type="ECO:0000256" key="17">
    <source>
        <dbReference type="PIRSR" id="PIRSR606309-3"/>
    </source>
</evidence>
<evidence type="ECO:0000256" key="4">
    <source>
        <dbReference type="ARBA" id="ARBA00022679"/>
    </source>
</evidence>
<feature type="domain" description="Exonuclease" evidence="19">
    <location>
        <begin position="5"/>
        <end position="179"/>
    </location>
</feature>
<evidence type="ECO:0000256" key="18">
    <source>
        <dbReference type="RuleBase" id="RU364087"/>
    </source>
</evidence>
<keyword evidence="11 17" id="KW-0460">Magnesium</keyword>
<evidence type="ECO:0000256" key="15">
    <source>
        <dbReference type="PIRSR" id="PIRSR606309-1"/>
    </source>
</evidence>
<dbReference type="NCBIfam" id="TIGR00573">
    <property type="entry name" value="dnaq"/>
    <property type="match status" value="1"/>
</dbReference>
<keyword evidence="5 18" id="KW-0548">Nucleotidyltransferase</keyword>
<evidence type="ECO:0000256" key="14">
    <source>
        <dbReference type="ARBA" id="ARBA00049244"/>
    </source>
</evidence>
<dbReference type="GO" id="GO:0003677">
    <property type="term" value="F:DNA binding"/>
    <property type="evidence" value="ECO:0007669"/>
    <property type="project" value="InterPro"/>
</dbReference>
<dbReference type="PANTHER" id="PTHR30231:SF41">
    <property type="entry name" value="DNA POLYMERASE III SUBUNIT EPSILON"/>
    <property type="match status" value="1"/>
</dbReference>
<evidence type="ECO:0000256" key="16">
    <source>
        <dbReference type="PIRSR" id="PIRSR606309-2"/>
    </source>
</evidence>
<keyword evidence="9 18" id="KW-0378">Hydrolase</keyword>
<evidence type="ECO:0000256" key="13">
    <source>
        <dbReference type="ARBA" id="ARBA00023211"/>
    </source>
</evidence>
<dbReference type="CDD" id="cd06131">
    <property type="entry name" value="DNA_pol_III_epsilon_Ecoli_like"/>
    <property type="match status" value="1"/>
</dbReference>
<dbReference type="GO" id="GO:0046872">
    <property type="term" value="F:metal ion binding"/>
    <property type="evidence" value="ECO:0007669"/>
    <property type="project" value="UniProtKB-KW"/>
</dbReference>
<evidence type="ECO:0000313" key="21">
    <source>
        <dbReference type="Proteomes" id="UP000252147"/>
    </source>
</evidence>
<feature type="active site" description="Proton acceptor" evidence="15">
    <location>
        <position position="157"/>
    </location>
</feature>
<dbReference type="EC" id="2.7.7.7" evidence="2 18"/>
<dbReference type="Proteomes" id="UP000252147">
    <property type="component" value="Unassembled WGS sequence"/>
</dbReference>
<dbReference type="InterPro" id="IPR006054">
    <property type="entry name" value="DnaQ"/>
</dbReference>
<evidence type="ECO:0000256" key="3">
    <source>
        <dbReference type="ARBA" id="ARBA00020352"/>
    </source>
</evidence>
<evidence type="ECO:0000256" key="10">
    <source>
        <dbReference type="ARBA" id="ARBA00022839"/>
    </source>
</evidence>
<evidence type="ECO:0000256" key="7">
    <source>
        <dbReference type="ARBA" id="ARBA00022722"/>
    </source>
</evidence>
<evidence type="ECO:0000256" key="1">
    <source>
        <dbReference type="ARBA" id="ARBA00001936"/>
    </source>
</evidence>
<comment type="caution">
    <text evidence="20">The sequence shown here is derived from an EMBL/GenBank/DDBJ whole genome shotgun (WGS) entry which is preliminary data.</text>
</comment>
<feature type="binding site" evidence="16">
    <location>
        <position position="10"/>
    </location>
    <ligand>
        <name>substrate</name>
    </ligand>
</feature>
<dbReference type="Pfam" id="PF00929">
    <property type="entry name" value="RNase_T"/>
    <property type="match status" value="1"/>
</dbReference>
<comment type="cofactor">
    <cofactor evidence="17">
        <name>Mg(2+)</name>
        <dbReference type="ChEBI" id="CHEBI:18420"/>
    </cofactor>
    <cofactor evidence="17">
        <name>Mn(2+)</name>
        <dbReference type="ChEBI" id="CHEBI:29035"/>
    </cofactor>
    <text evidence="17">Binds 2 divalent metal cations. Magnesium or manganese.</text>
</comment>
<dbReference type="PANTHER" id="PTHR30231">
    <property type="entry name" value="DNA POLYMERASE III SUBUNIT EPSILON"/>
    <property type="match status" value="1"/>
</dbReference>
<gene>
    <name evidence="18" type="primary">dnaQ</name>
    <name evidence="20" type="ORF">DBW97_02640</name>
</gene>
<comment type="function">
    <text evidence="18">DNA polymerase III is a complex, multichain enzyme responsible for most of the replicative synthesis in bacteria. The epsilon subunit contain the editing function and is a proofreading 3'-5' exonuclease.</text>
</comment>
<evidence type="ECO:0000256" key="2">
    <source>
        <dbReference type="ARBA" id="ARBA00012417"/>
    </source>
</evidence>
<comment type="subunit">
    <text evidence="18">DNA polymerase III contains a core (composed of alpha, epsilon and theta chains) that associates with a tau subunit. This core dimerizes to form the POLIII' complex. PolIII' associates with the gamma complex (composed of gamma, delta, delta', psi and chi chains) and with the beta chain to form the complete DNA polymerase III complex.</text>
</comment>
<dbReference type="NCBIfam" id="TIGR01406">
    <property type="entry name" value="dnaQ_proteo"/>
    <property type="match status" value="1"/>
</dbReference>
<dbReference type="SMART" id="SM00479">
    <property type="entry name" value="EXOIII"/>
    <property type="match status" value="1"/>
</dbReference>
<keyword evidence="12 18" id="KW-0239">DNA-directed DNA polymerase</keyword>
<feature type="binding site" evidence="17">
    <location>
        <position position="12"/>
    </location>
    <ligand>
        <name>a divalent metal cation</name>
        <dbReference type="ChEBI" id="CHEBI:60240"/>
        <label>1</label>
        <note>catalytic</note>
    </ligand>
</feature>
<dbReference type="InterPro" id="IPR012337">
    <property type="entry name" value="RNaseH-like_sf"/>
</dbReference>
<keyword evidence="6 18" id="KW-0235">DNA replication</keyword>
<dbReference type="InterPro" id="IPR036397">
    <property type="entry name" value="RNaseH_sf"/>
</dbReference>
<organism evidence="20 21">
    <name type="scientific">SAR86 cluster bacterium</name>
    <dbReference type="NCBI Taxonomy" id="2030880"/>
    <lineage>
        <taxon>Bacteria</taxon>
        <taxon>Pseudomonadati</taxon>
        <taxon>Pseudomonadota</taxon>
        <taxon>Gammaproteobacteria</taxon>
        <taxon>SAR86 cluster</taxon>
    </lineage>
</organism>
<evidence type="ECO:0000313" key="20">
    <source>
        <dbReference type="EMBL" id="RCL38418.1"/>
    </source>
</evidence>
<keyword evidence="7 18" id="KW-0540">Nuclease</keyword>
<evidence type="ECO:0000256" key="9">
    <source>
        <dbReference type="ARBA" id="ARBA00022801"/>
    </source>
</evidence>
<dbReference type="GO" id="GO:0003887">
    <property type="term" value="F:DNA-directed DNA polymerase activity"/>
    <property type="evidence" value="ECO:0007669"/>
    <property type="project" value="UniProtKB-KW"/>
</dbReference>
<feature type="binding site" evidence="16">
    <location>
        <position position="162"/>
    </location>
    <ligand>
        <name>substrate</name>
    </ligand>
</feature>
<feature type="binding site" evidence="17">
    <location>
        <position position="162"/>
    </location>
    <ligand>
        <name>a divalent metal cation</name>
        <dbReference type="ChEBI" id="CHEBI:60240"/>
        <label>1</label>
        <note>catalytic</note>
    </ligand>
</feature>
<evidence type="ECO:0000259" key="19">
    <source>
        <dbReference type="SMART" id="SM00479"/>
    </source>
</evidence>
<dbReference type="FunFam" id="3.30.420.10:FF:000012">
    <property type="entry name" value="DNA polymerase III subunit epsilon"/>
    <property type="match status" value="1"/>
</dbReference>
<dbReference type="EMBL" id="QOPD01000003">
    <property type="protein sequence ID" value="RCL38418.1"/>
    <property type="molecule type" value="Genomic_DNA"/>
</dbReference>
<dbReference type="GO" id="GO:0005829">
    <property type="term" value="C:cytosol"/>
    <property type="evidence" value="ECO:0007669"/>
    <property type="project" value="TreeGrafter"/>
</dbReference>
<comment type="catalytic activity">
    <reaction evidence="14 18">
        <text>DNA(n) + a 2'-deoxyribonucleoside 5'-triphosphate = DNA(n+1) + diphosphate</text>
        <dbReference type="Rhea" id="RHEA:22508"/>
        <dbReference type="Rhea" id="RHEA-COMP:17339"/>
        <dbReference type="Rhea" id="RHEA-COMP:17340"/>
        <dbReference type="ChEBI" id="CHEBI:33019"/>
        <dbReference type="ChEBI" id="CHEBI:61560"/>
        <dbReference type="ChEBI" id="CHEBI:173112"/>
        <dbReference type="EC" id="2.7.7.7"/>
    </reaction>
</comment>